<dbReference type="InterPro" id="IPR036390">
    <property type="entry name" value="WH_DNA-bd_sf"/>
</dbReference>
<dbReference type="SUPFAM" id="SSF46785">
    <property type="entry name" value="Winged helix' DNA-binding domain"/>
    <property type="match status" value="1"/>
</dbReference>
<keyword evidence="9" id="KW-0648">Protein biosynthesis</keyword>
<feature type="region of interest" description="Disordered" evidence="7">
    <location>
        <begin position="168"/>
        <end position="215"/>
    </location>
</feature>
<feature type="compositionally biased region" description="Polar residues" evidence="7">
    <location>
        <begin position="168"/>
        <end position="183"/>
    </location>
</feature>
<feature type="compositionally biased region" description="Pro residues" evidence="7">
    <location>
        <begin position="413"/>
        <end position="427"/>
    </location>
</feature>
<dbReference type="InterPro" id="IPR019464">
    <property type="entry name" value="ELL_N"/>
</dbReference>
<proteinExistence type="inferred from homology"/>
<dbReference type="GO" id="GO:0006368">
    <property type="term" value="P:transcription elongation by RNA polymerase II"/>
    <property type="evidence" value="ECO:0007669"/>
    <property type="project" value="InterPro"/>
</dbReference>
<feature type="compositionally biased region" description="Low complexity" evidence="7">
    <location>
        <begin position="428"/>
        <end position="450"/>
    </location>
</feature>
<feature type="non-terminal residue" evidence="9">
    <location>
        <position position="1"/>
    </location>
</feature>
<feature type="domain" description="OCEL" evidence="8">
    <location>
        <begin position="454"/>
        <end position="563"/>
    </location>
</feature>
<dbReference type="InterPro" id="IPR010844">
    <property type="entry name" value="Occludin_ELL"/>
</dbReference>
<dbReference type="GO" id="GO:0003746">
    <property type="term" value="F:translation elongation factor activity"/>
    <property type="evidence" value="ECO:0007669"/>
    <property type="project" value="UniProtKB-KW"/>
</dbReference>
<organism evidence="9">
    <name type="scientific">Lygus hesperus</name>
    <name type="common">Western plant bug</name>
    <dbReference type="NCBI Taxonomy" id="30085"/>
    <lineage>
        <taxon>Eukaryota</taxon>
        <taxon>Metazoa</taxon>
        <taxon>Ecdysozoa</taxon>
        <taxon>Arthropoda</taxon>
        <taxon>Hexapoda</taxon>
        <taxon>Insecta</taxon>
        <taxon>Pterygota</taxon>
        <taxon>Neoptera</taxon>
        <taxon>Paraneoptera</taxon>
        <taxon>Hemiptera</taxon>
        <taxon>Heteroptera</taxon>
        <taxon>Panheteroptera</taxon>
        <taxon>Cimicomorpha</taxon>
        <taxon>Miridae</taxon>
        <taxon>Mirini</taxon>
        <taxon>Lygus</taxon>
    </lineage>
</organism>
<evidence type="ECO:0000256" key="3">
    <source>
        <dbReference type="ARBA" id="ARBA00023015"/>
    </source>
</evidence>
<dbReference type="EMBL" id="GBHO01012553">
    <property type="protein sequence ID" value="JAG31051.1"/>
    <property type="molecule type" value="Transcribed_RNA"/>
</dbReference>
<dbReference type="Pfam" id="PF07303">
    <property type="entry name" value="Occludin_ELL"/>
    <property type="match status" value="1"/>
</dbReference>
<dbReference type="AlphaFoldDB" id="A0A0A9YHF8"/>
<dbReference type="Gene3D" id="6.10.140.340">
    <property type="match status" value="1"/>
</dbReference>
<dbReference type="GO" id="GO:0008023">
    <property type="term" value="C:transcription elongation factor complex"/>
    <property type="evidence" value="ECO:0007669"/>
    <property type="project" value="InterPro"/>
</dbReference>
<dbReference type="Pfam" id="PF10390">
    <property type="entry name" value="ELL"/>
    <property type="match status" value="1"/>
</dbReference>
<feature type="compositionally biased region" description="Polar residues" evidence="7">
    <location>
        <begin position="391"/>
        <end position="400"/>
    </location>
</feature>
<name>A0A0A9YHF8_LYGHE</name>
<evidence type="ECO:0000256" key="2">
    <source>
        <dbReference type="ARBA" id="ARBA00009171"/>
    </source>
</evidence>
<feature type="compositionally biased region" description="Low complexity" evidence="7">
    <location>
        <begin position="302"/>
        <end position="323"/>
    </location>
</feature>
<evidence type="ECO:0000256" key="5">
    <source>
        <dbReference type="ARBA" id="ARBA00023242"/>
    </source>
</evidence>
<feature type="compositionally biased region" description="Basic residues" evidence="7">
    <location>
        <begin position="345"/>
        <end position="354"/>
    </location>
</feature>
<sequence>KMAALVAGVQYGLASQGHFNENKSLIFVKLTDSALRAIEDYVKNRNKCSQSPTIQFQGNEGQFSLPGCQSRNVAAKFKFSLSSNADMEGPQGSFECIQHSGQNRCLESVGPLPCKMRVQANEDVYATTKSRMQAAEKQQKENCTREIELDKTGIGRRSKLRTKVTTNCRRVTPSSNPANQGATPPSGHTPPVLGHTRPQGNNHAQKPGNPELMKRPIRERIIHLLALRPYKKPELFMALSREGLSAKDRSNLTNTISSVASARDNSYHLLRHIWNDVQDDWPFYSEQDRVVLKRRKPENLTPPASSDGSSPSSVQPGSPPSAAEPITNVAKRPGYVDGADGLPTKRQRISHYKKPCSGSGGFGPPGGGGYGSGGGGNGNVNGYGGGFGFVTSTTSPQQPHLPSPATARGAMPHPSPPTPPEEPPVPAASPQSPTYSPPSSTTPIPSTQTQNVLPKYMMDYTTIRDVVQRRKYKEDFNNNYKEYRQLHAMVEKVSKRFTQLDEKLKREERGSEGWQRIKDQIMREYEENKRNVKHQDARRRFQYLHEKLSYIKKLVLDYDSKIS</sequence>
<protein>
    <submittedName>
        <fullName evidence="9">RNA polymerase II elongation factor ELL</fullName>
    </submittedName>
</protein>
<evidence type="ECO:0000259" key="8">
    <source>
        <dbReference type="PROSITE" id="PS51980"/>
    </source>
</evidence>
<dbReference type="GO" id="GO:0032968">
    <property type="term" value="P:positive regulation of transcription elongation by RNA polymerase II"/>
    <property type="evidence" value="ECO:0007669"/>
    <property type="project" value="TreeGrafter"/>
</dbReference>
<feature type="region of interest" description="Disordered" evidence="7">
    <location>
        <begin position="388"/>
        <end position="452"/>
    </location>
</feature>
<keyword evidence="5" id="KW-0539">Nucleus</keyword>
<keyword evidence="9" id="KW-0251">Elongation factor</keyword>
<comment type="similarity">
    <text evidence="2 6">Belongs to the ELL/occludin family.</text>
</comment>
<evidence type="ECO:0000256" key="4">
    <source>
        <dbReference type="ARBA" id="ARBA00023163"/>
    </source>
</evidence>
<keyword evidence="3" id="KW-0805">Transcription regulation</keyword>
<feature type="region of interest" description="Disordered" evidence="7">
    <location>
        <begin position="294"/>
        <end position="370"/>
    </location>
</feature>
<evidence type="ECO:0000256" key="7">
    <source>
        <dbReference type="SAM" id="MobiDB-lite"/>
    </source>
</evidence>
<evidence type="ECO:0000313" key="9">
    <source>
        <dbReference type="EMBL" id="JAG31051.1"/>
    </source>
</evidence>
<accession>A0A0A9YHF8</accession>
<feature type="compositionally biased region" description="Gly residues" evidence="7">
    <location>
        <begin position="358"/>
        <end position="370"/>
    </location>
</feature>
<dbReference type="GO" id="GO:0042795">
    <property type="term" value="P:snRNA transcription by RNA polymerase II"/>
    <property type="evidence" value="ECO:0007669"/>
    <property type="project" value="TreeGrafter"/>
</dbReference>
<evidence type="ECO:0000256" key="1">
    <source>
        <dbReference type="ARBA" id="ARBA00004123"/>
    </source>
</evidence>
<dbReference type="PANTHER" id="PTHR23288">
    <property type="entry name" value="OCCLUDIN AND RNA POLYMERASE II ELONGATION FACTOR ELL"/>
    <property type="match status" value="1"/>
</dbReference>
<dbReference type="PANTHER" id="PTHR23288:SF17">
    <property type="entry name" value="RNA POLYMERASE II ELONGATION FACTOR ELL"/>
    <property type="match status" value="1"/>
</dbReference>
<dbReference type="PROSITE" id="PS51980">
    <property type="entry name" value="OCEL"/>
    <property type="match status" value="1"/>
</dbReference>
<evidence type="ECO:0000256" key="6">
    <source>
        <dbReference type="PROSITE-ProRule" id="PRU01324"/>
    </source>
</evidence>
<dbReference type="InterPro" id="IPR042065">
    <property type="entry name" value="E3_ELL-like"/>
</dbReference>
<dbReference type="InterPro" id="IPR031176">
    <property type="entry name" value="ELL/occludin"/>
</dbReference>
<gene>
    <name evidence="9" type="primary">ELL</name>
    <name evidence="9" type="ORF">CM83_41961</name>
</gene>
<reference evidence="9" key="1">
    <citation type="journal article" date="2014" name="PLoS ONE">
        <title>Transcriptome-Based Identification of ABC Transporters in the Western Tarnished Plant Bug Lygus hesperus.</title>
        <authorList>
            <person name="Hull J.J."/>
            <person name="Chaney K."/>
            <person name="Geib S.M."/>
            <person name="Fabrick J.A."/>
            <person name="Brent C.S."/>
            <person name="Walsh D."/>
            <person name="Lavine L.C."/>
        </authorList>
    </citation>
    <scope>NUCLEOTIDE SEQUENCE</scope>
</reference>
<comment type="subcellular location">
    <subcellularLocation>
        <location evidence="1">Nucleus</location>
    </subcellularLocation>
</comment>
<dbReference type="GO" id="GO:0000987">
    <property type="term" value="F:cis-regulatory region sequence-specific DNA binding"/>
    <property type="evidence" value="ECO:0007669"/>
    <property type="project" value="TreeGrafter"/>
</dbReference>
<reference evidence="9" key="2">
    <citation type="submission" date="2014-07" db="EMBL/GenBank/DDBJ databases">
        <authorList>
            <person name="Hull J."/>
        </authorList>
    </citation>
    <scope>NUCLEOTIDE SEQUENCE</scope>
</reference>
<keyword evidence="4" id="KW-0804">Transcription</keyword>
<dbReference type="Gene3D" id="1.10.10.2670">
    <property type="entry name" value="E3 ubiquitin-protein ligase"/>
    <property type="match status" value="1"/>
</dbReference>
<dbReference type="SUPFAM" id="SSF144292">
    <property type="entry name" value="occludin/ELL-like"/>
    <property type="match status" value="1"/>
</dbReference>